<protein>
    <submittedName>
        <fullName evidence="1">Uncharacterized protein</fullName>
    </submittedName>
</protein>
<proteinExistence type="predicted"/>
<dbReference type="VEuPathDB" id="FungiDB:MAN_00078"/>
<evidence type="ECO:0000313" key="1">
    <source>
        <dbReference type="EMBL" id="KID70479.1"/>
    </source>
</evidence>
<dbReference type="EMBL" id="AZNF01000001">
    <property type="protein sequence ID" value="KID70479.1"/>
    <property type="molecule type" value="Genomic_DNA"/>
</dbReference>
<sequence length="89" mass="10129">MCQPRHTRRLVMLDPATTPDDVDAIAIVSKSSLLWPRAKKSCFAAATMRMCVCGVGLILMRMADRDGRAQIGDTTWEEWIERMAPWPFF</sequence>
<dbReference type="Proteomes" id="UP000031186">
    <property type="component" value="Unassembled WGS sequence"/>
</dbReference>
<comment type="caution">
    <text evidence="1">The sequence shown here is derived from an EMBL/GenBank/DDBJ whole genome shotgun (WGS) entry which is preliminary data.</text>
</comment>
<dbReference type="AlphaFoldDB" id="A0A0B4GQR7"/>
<dbReference type="HOGENOM" id="CLU_2455208_0_0_1"/>
<organism evidence="1 2">
    <name type="scientific">Metarhizium anisopliae (strain ARSEF 549)</name>
    <dbReference type="NCBI Taxonomy" id="3151832"/>
    <lineage>
        <taxon>Eukaryota</taxon>
        <taxon>Fungi</taxon>
        <taxon>Dikarya</taxon>
        <taxon>Ascomycota</taxon>
        <taxon>Pezizomycotina</taxon>
        <taxon>Sordariomycetes</taxon>
        <taxon>Hypocreomycetidae</taxon>
        <taxon>Hypocreales</taxon>
        <taxon>Clavicipitaceae</taxon>
        <taxon>Metarhizium</taxon>
    </lineage>
</organism>
<evidence type="ECO:0000313" key="2">
    <source>
        <dbReference type="Proteomes" id="UP000031186"/>
    </source>
</evidence>
<feature type="non-terminal residue" evidence="1">
    <location>
        <position position="1"/>
    </location>
</feature>
<gene>
    <name evidence="1" type="ORF">MAN_00078</name>
</gene>
<name>A0A0B4GQR7_METAF</name>
<keyword evidence="2" id="KW-1185">Reference proteome</keyword>
<accession>A0A0B4GQR7</accession>
<reference evidence="1 2" key="1">
    <citation type="journal article" date="2014" name="Proc. Natl. Acad. Sci. U.S.A.">
        <title>Trajectory and genomic determinants of fungal-pathogen speciation and host adaptation.</title>
        <authorList>
            <person name="Hu X."/>
            <person name="Xiao G."/>
            <person name="Zheng P."/>
            <person name="Shang Y."/>
            <person name="Su Y."/>
            <person name="Zhang X."/>
            <person name="Liu X."/>
            <person name="Zhan S."/>
            <person name="St Leger R.J."/>
            <person name="Wang C."/>
        </authorList>
    </citation>
    <scope>NUCLEOTIDE SEQUENCE [LARGE SCALE GENOMIC DNA]</scope>
    <source>
        <strain evidence="1 2">ARSEF 549</strain>
    </source>
</reference>